<name>A0A0G9HFU4_9GAMM</name>
<dbReference type="PANTHER" id="PTHR43240">
    <property type="entry name" value="1,4-DIHYDROXY-2-NAPHTHOYL-COA THIOESTERASE 1"/>
    <property type="match status" value="1"/>
</dbReference>
<dbReference type="InterPro" id="IPR029069">
    <property type="entry name" value="HotDog_dom_sf"/>
</dbReference>
<reference evidence="4" key="1">
    <citation type="submission" date="2016-09" db="EMBL/GenBank/DDBJ databases">
        <authorList>
            <person name="Lysoe E."/>
        </authorList>
    </citation>
    <scope>NUCLEOTIDE SEQUENCE [LARGE SCALE GENOMIC DNA]</scope>
    <source>
        <strain evidence="4">LJ96T</strain>
    </source>
</reference>
<dbReference type="Proteomes" id="UP000182987">
    <property type="component" value="Chromosome"/>
</dbReference>
<sequence>MAIWKQPIDLARINGWSRGTMMETLDIRILDAGDDWLRGTMPVDHRTQQPFGLLHGGASVVLAETLGSTAALLTLDVEKEVAVGLDINANHIRGPRSGLVTGTAKAIHLGRTTQVWEIRIEDEAGKLVCLARLTMAVIPSPGGAPGNLRS</sequence>
<evidence type="ECO:0000256" key="2">
    <source>
        <dbReference type="ARBA" id="ARBA00022801"/>
    </source>
</evidence>
<evidence type="ECO:0000313" key="3">
    <source>
        <dbReference type="EMBL" id="APG03267.1"/>
    </source>
</evidence>
<proteinExistence type="inferred from homology"/>
<evidence type="ECO:0000256" key="1">
    <source>
        <dbReference type="ARBA" id="ARBA00008324"/>
    </source>
</evidence>
<evidence type="ECO:0000313" key="4">
    <source>
        <dbReference type="Proteomes" id="UP000182987"/>
    </source>
</evidence>
<dbReference type="GO" id="GO:0061522">
    <property type="term" value="F:1,4-dihydroxy-2-naphthoyl-CoA thioesterase activity"/>
    <property type="evidence" value="ECO:0007669"/>
    <property type="project" value="TreeGrafter"/>
</dbReference>
<protein>
    <submittedName>
        <fullName evidence="3">Thioesterase</fullName>
    </submittedName>
</protein>
<keyword evidence="2" id="KW-0378">Hydrolase</keyword>
<dbReference type="PANTHER" id="PTHR43240:SF5">
    <property type="entry name" value="1,4-DIHYDROXY-2-NAPHTHOYL-COA THIOESTERASE 1"/>
    <property type="match status" value="1"/>
</dbReference>
<dbReference type="NCBIfam" id="TIGR00369">
    <property type="entry name" value="unchar_dom_1"/>
    <property type="match status" value="1"/>
</dbReference>
<organism evidence="3 4">
    <name type="scientific">Luteibacter rhizovicinus DSM 16549</name>
    <dbReference type="NCBI Taxonomy" id="1440763"/>
    <lineage>
        <taxon>Bacteria</taxon>
        <taxon>Pseudomonadati</taxon>
        <taxon>Pseudomonadota</taxon>
        <taxon>Gammaproteobacteria</taxon>
        <taxon>Lysobacterales</taxon>
        <taxon>Rhodanobacteraceae</taxon>
        <taxon>Luteibacter</taxon>
    </lineage>
</organism>
<dbReference type="EMBL" id="CP017480">
    <property type="protein sequence ID" value="APG03267.1"/>
    <property type="molecule type" value="Genomic_DNA"/>
</dbReference>
<dbReference type="InterPro" id="IPR006683">
    <property type="entry name" value="Thioestr_dom"/>
</dbReference>
<comment type="similarity">
    <text evidence="1">Belongs to the thioesterase PaaI family.</text>
</comment>
<keyword evidence="4" id="KW-1185">Reference proteome</keyword>
<dbReference type="Gene3D" id="3.10.129.10">
    <property type="entry name" value="Hotdog Thioesterase"/>
    <property type="match status" value="1"/>
</dbReference>
<dbReference type="STRING" id="1440763.BJI69_04650"/>
<dbReference type="SUPFAM" id="SSF54637">
    <property type="entry name" value="Thioesterase/thiol ester dehydrase-isomerase"/>
    <property type="match status" value="1"/>
</dbReference>
<dbReference type="RefSeq" id="WP_046966267.1">
    <property type="nucleotide sequence ID" value="NZ_CP017480.1"/>
</dbReference>
<dbReference type="OrthoDB" id="9798208at2"/>
<accession>A0A0G9HFU4</accession>
<dbReference type="InterPro" id="IPR003736">
    <property type="entry name" value="PAAI_dom"/>
</dbReference>
<dbReference type="Pfam" id="PF03061">
    <property type="entry name" value="4HBT"/>
    <property type="match status" value="1"/>
</dbReference>
<gene>
    <name evidence="3" type="ORF">BJI69_04650</name>
</gene>
<dbReference type="CDD" id="cd03443">
    <property type="entry name" value="PaaI_thioesterase"/>
    <property type="match status" value="1"/>
</dbReference>
<dbReference type="PATRIC" id="fig|1440763.5.peg.158"/>
<dbReference type="KEGG" id="lrz:BJI69_04650"/>
<dbReference type="GO" id="GO:0005829">
    <property type="term" value="C:cytosol"/>
    <property type="evidence" value="ECO:0007669"/>
    <property type="project" value="TreeGrafter"/>
</dbReference>
<dbReference type="AlphaFoldDB" id="A0A0G9HFU4"/>